<feature type="domain" description="HTH merR-type" evidence="4">
    <location>
        <begin position="3"/>
        <end position="72"/>
    </location>
</feature>
<keyword evidence="3" id="KW-0804">Transcription</keyword>
<dbReference type="GO" id="GO:0003677">
    <property type="term" value="F:DNA binding"/>
    <property type="evidence" value="ECO:0007669"/>
    <property type="project" value="UniProtKB-KW"/>
</dbReference>
<evidence type="ECO:0000259" key="4">
    <source>
        <dbReference type="PROSITE" id="PS50937"/>
    </source>
</evidence>
<dbReference type="Proteomes" id="UP000487117">
    <property type="component" value="Unassembled WGS sequence"/>
</dbReference>
<organism evidence="5 6">
    <name type="scientific">Stenotrophomonas maltophilia</name>
    <name type="common">Pseudomonas maltophilia</name>
    <name type="synonym">Xanthomonas maltophilia</name>
    <dbReference type="NCBI Taxonomy" id="40324"/>
    <lineage>
        <taxon>Bacteria</taxon>
        <taxon>Pseudomonadati</taxon>
        <taxon>Pseudomonadota</taxon>
        <taxon>Gammaproteobacteria</taxon>
        <taxon>Lysobacterales</taxon>
        <taxon>Lysobacteraceae</taxon>
        <taxon>Stenotrophomonas</taxon>
        <taxon>Stenotrophomonas maltophilia group</taxon>
    </lineage>
</organism>
<dbReference type="SUPFAM" id="SSF46955">
    <property type="entry name" value="Putative DNA-binding domain"/>
    <property type="match status" value="1"/>
</dbReference>
<sequence length="134" mass="15056">MSTFSIGQLARRTGTKAETIRYYEKIGLLRAPLRSQGNYRCYGADDQRRLAFVRRARELGFAIEQIRSLIAFSAQHEQACAPVDDVVQAHIDDIARRIQDLQGLQAQLERVRSTCPGGRVTDCRVLDALQPPLA</sequence>
<dbReference type="Pfam" id="PF09278">
    <property type="entry name" value="MerR-DNA-bind"/>
    <property type="match status" value="1"/>
</dbReference>
<dbReference type="InterPro" id="IPR009061">
    <property type="entry name" value="DNA-bd_dom_put_sf"/>
</dbReference>
<gene>
    <name evidence="5" type="primary">hmrR</name>
    <name evidence="5" type="ORF">GAK31_03560</name>
</gene>
<dbReference type="GO" id="GO:0003700">
    <property type="term" value="F:DNA-binding transcription factor activity"/>
    <property type="evidence" value="ECO:0007669"/>
    <property type="project" value="InterPro"/>
</dbReference>
<dbReference type="AlphaFoldDB" id="A0A7V8FE28"/>
<evidence type="ECO:0000313" key="5">
    <source>
        <dbReference type="EMBL" id="KAF1013411.1"/>
    </source>
</evidence>
<evidence type="ECO:0000256" key="3">
    <source>
        <dbReference type="ARBA" id="ARBA00023163"/>
    </source>
</evidence>
<proteinExistence type="predicted"/>
<evidence type="ECO:0000256" key="1">
    <source>
        <dbReference type="ARBA" id="ARBA00023015"/>
    </source>
</evidence>
<comment type="caution">
    <text evidence="5">The sequence shown here is derived from an EMBL/GenBank/DDBJ whole genome shotgun (WGS) entry which is preliminary data.</text>
</comment>
<dbReference type="EMBL" id="WNDS01000005">
    <property type="protein sequence ID" value="KAF1013411.1"/>
    <property type="molecule type" value="Genomic_DNA"/>
</dbReference>
<dbReference type="PANTHER" id="PTHR30204:SF94">
    <property type="entry name" value="HEAVY METAL-DEPENDENT TRANSCRIPTIONAL REGULATOR HI_0293-RELATED"/>
    <property type="match status" value="1"/>
</dbReference>
<dbReference type="CDD" id="cd04785">
    <property type="entry name" value="HTH_CadR-PbrR-like"/>
    <property type="match status" value="1"/>
</dbReference>
<evidence type="ECO:0000256" key="2">
    <source>
        <dbReference type="ARBA" id="ARBA00023125"/>
    </source>
</evidence>
<dbReference type="PANTHER" id="PTHR30204">
    <property type="entry name" value="REDOX-CYCLING DRUG-SENSING TRANSCRIPTIONAL ACTIVATOR SOXR"/>
    <property type="match status" value="1"/>
</dbReference>
<dbReference type="InterPro" id="IPR047057">
    <property type="entry name" value="MerR_fam"/>
</dbReference>
<keyword evidence="1" id="KW-0805">Transcription regulation</keyword>
<keyword evidence="2" id="KW-0238">DNA-binding</keyword>
<dbReference type="PROSITE" id="PS50937">
    <property type="entry name" value="HTH_MERR_2"/>
    <property type="match status" value="1"/>
</dbReference>
<reference evidence="6" key="1">
    <citation type="journal article" date="2020" name="MBio">
        <title>Horizontal gene transfer to a defensive symbiont with a reduced genome amongst a multipartite beetle microbiome.</title>
        <authorList>
            <person name="Waterworth S.C."/>
            <person name="Florez L.V."/>
            <person name="Rees E.R."/>
            <person name="Hertweck C."/>
            <person name="Kaltenpoth M."/>
            <person name="Kwan J.C."/>
        </authorList>
    </citation>
    <scope>NUCLEOTIDE SEQUENCE [LARGE SCALE GENOMIC DNA]</scope>
</reference>
<dbReference type="PRINTS" id="PR00040">
    <property type="entry name" value="HTHMERR"/>
</dbReference>
<protein>
    <submittedName>
        <fullName evidence="5">HTH-type transcriptional regulator HmrR</fullName>
    </submittedName>
</protein>
<evidence type="ECO:0000313" key="6">
    <source>
        <dbReference type="Proteomes" id="UP000487117"/>
    </source>
</evidence>
<dbReference type="SMART" id="SM00422">
    <property type="entry name" value="HTH_MERR"/>
    <property type="match status" value="1"/>
</dbReference>
<dbReference type="Pfam" id="PF00376">
    <property type="entry name" value="MerR"/>
    <property type="match status" value="1"/>
</dbReference>
<accession>A0A7V8FE28</accession>
<dbReference type="Gene3D" id="1.10.1660.10">
    <property type="match status" value="1"/>
</dbReference>
<dbReference type="InterPro" id="IPR000551">
    <property type="entry name" value="MerR-type_HTH_dom"/>
</dbReference>
<dbReference type="InterPro" id="IPR015358">
    <property type="entry name" value="Tscrpt_reg_MerR_DNA-bd"/>
</dbReference>
<name>A0A7V8FE28_STEMA</name>